<evidence type="ECO:0000259" key="1">
    <source>
        <dbReference type="Pfam" id="PF06172"/>
    </source>
</evidence>
<sequence length="167" mass="18442">MQLSVASLVEKFGLLPHPEGGYYAETYRSGEVISANALPARFGGDRHFSTAIYFLLEKGNFSAFHRIKSDECWHFYAGQSLHVHVIHPGGKYELIQLGNNPAAGERFQAVVPAGCWFASETAEEALFSFVGCTVAPGFDFADFELAGATDLSAEFPQFEKLIRRLCR</sequence>
<dbReference type="InterPro" id="IPR009327">
    <property type="entry name" value="Cupin_DUF985"/>
</dbReference>
<gene>
    <name evidence="2" type="ORF">GWC95_05445</name>
</gene>
<evidence type="ECO:0000313" key="2">
    <source>
        <dbReference type="EMBL" id="NCI49356.1"/>
    </source>
</evidence>
<keyword evidence="3" id="KW-1185">Reference proteome</keyword>
<accession>A0ABW9ZWX0</accession>
<dbReference type="EMBL" id="JAACJS010000011">
    <property type="protein sequence ID" value="NCI49356.1"/>
    <property type="molecule type" value="Genomic_DNA"/>
</dbReference>
<dbReference type="InterPro" id="IPR011051">
    <property type="entry name" value="RmlC_Cupin_sf"/>
</dbReference>
<dbReference type="RefSeq" id="WP_161817683.1">
    <property type="nucleotide sequence ID" value="NZ_JAACJS010000011.1"/>
</dbReference>
<dbReference type="Proteomes" id="UP000753802">
    <property type="component" value="Unassembled WGS sequence"/>
</dbReference>
<dbReference type="Pfam" id="PF06172">
    <property type="entry name" value="Cupin_5"/>
    <property type="match status" value="1"/>
</dbReference>
<name>A0ABW9ZWX0_9BACT</name>
<dbReference type="PANTHER" id="PTHR33387">
    <property type="entry name" value="RMLC-LIKE JELLY ROLL FOLD PROTEIN"/>
    <property type="match status" value="1"/>
</dbReference>
<dbReference type="PANTHER" id="PTHR33387:SF3">
    <property type="entry name" value="DUF985 DOMAIN-CONTAINING PROTEIN"/>
    <property type="match status" value="1"/>
</dbReference>
<dbReference type="InterPro" id="IPR014710">
    <property type="entry name" value="RmlC-like_jellyroll"/>
</dbReference>
<dbReference type="SUPFAM" id="SSF51182">
    <property type="entry name" value="RmlC-like cupins"/>
    <property type="match status" value="1"/>
</dbReference>
<reference evidence="2 3" key="1">
    <citation type="submission" date="2020-01" db="EMBL/GenBank/DDBJ databases">
        <title>Genome analysis.</title>
        <authorList>
            <person name="Wu S."/>
            <person name="Wang G."/>
        </authorList>
    </citation>
    <scope>NUCLEOTIDE SEQUENCE [LARGE SCALE GENOMIC DNA]</scope>
    <source>
        <strain evidence="2 3">SYL130</strain>
    </source>
</reference>
<proteinExistence type="predicted"/>
<comment type="caution">
    <text evidence="2">The sequence shown here is derived from an EMBL/GenBank/DDBJ whole genome shotgun (WGS) entry which is preliminary data.</text>
</comment>
<organism evidence="2 3">
    <name type="scientific">Sediminibacterium roseum</name>
    <dbReference type="NCBI Taxonomy" id="1978412"/>
    <lineage>
        <taxon>Bacteria</taxon>
        <taxon>Pseudomonadati</taxon>
        <taxon>Bacteroidota</taxon>
        <taxon>Chitinophagia</taxon>
        <taxon>Chitinophagales</taxon>
        <taxon>Chitinophagaceae</taxon>
        <taxon>Sediminibacterium</taxon>
    </lineage>
</organism>
<dbReference type="InterPro" id="IPR039935">
    <property type="entry name" value="YML079W-like"/>
</dbReference>
<dbReference type="CDD" id="cd06121">
    <property type="entry name" value="cupin_YML079wp"/>
    <property type="match status" value="1"/>
</dbReference>
<evidence type="ECO:0000313" key="3">
    <source>
        <dbReference type="Proteomes" id="UP000753802"/>
    </source>
</evidence>
<dbReference type="Gene3D" id="2.60.120.10">
    <property type="entry name" value="Jelly Rolls"/>
    <property type="match status" value="1"/>
</dbReference>
<feature type="domain" description="DUF985" evidence="1">
    <location>
        <begin position="7"/>
        <end position="146"/>
    </location>
</feature>
<protein>
    <submittedName>
        <fullName evidence="2">Cupin domain-containing protein</fullName>
    </submittedName>
</protein>